<keyword evidence="3" id="KW-1185">Reference proteome</keyword>
<dbReference type="AlphaFoldDB" id="A0A6H1U1H6"/>
<dbReference type="NCBIfam" id="TIGR01444">
    <property type="entry name" value="fkbM_fam"/>
    <property type="match status" value="1"/>
</dbReference>
<organism evidence="2 3">
    <name type="scientific">Oxynema aestuarii AP17</name>
    <dbReference type="NCBI Taxonomy" id="2064643"/>
    <lineage>
        <taxon>Bacteria</taxon>
        <taxon>Bacillati</taxon>
        <taxon>Cyanobacteriota</taxon>
        <taxon>Cyanophyceae</taxon>
        <taxon>Oscillatoriophycideae</taxon>
        <taxon>Oscillatoriales</taxon>
        <taxon>Oscillatoriaceae</taxon>
        <taxon>Oxynema</taxon>
        <taxon>Oxynema aestuarii</taxon>
    </lineage>
</organism>
<accession>A0A6H1U1H6</accession>
<dbReference type="SUPFAM" id="SSF53335">
    <property type="entry name" value="S-adenosyl-L-methionine-dependent methyltransferases"/>
    <property type="match status" value="1"/>
</dbReference>
<dbReference type="InterPro" id="IPR006342">
    <property type="entry name" value="FkbM_mtfrase"/>
</dbReference>
<evidence type="ECO:0000313" key="2">
    <source>
        <dbReference type="EMBL" id="QIZ72505.1"/>
    </source>
</evidence>
<protein>
    <submittedName>
        <fullName evidence="2">FkbM family methyltransferase</fullName>
    </submittedName>
</protein>
<keyword evidence="2" id="KW-0489">Methyltransferase</keyword>
<dbReference type="GO" id="GO:0006888">
    <property type="term" value="P:endoplasmic reticulum to Golgi vesicle-mediated transport"/>
    <property type="evidence" value="ECO:0007669"/>
    <property type="project" value="TreeGrafter"/>
</dbReference>
<dbReference type="GO" id="GO:0005886">
    <property type="term" value="C:plasma membrane"/>
    <property type="evidence" value="ECO:0007669"/>
    <property type="project" value="TreeGrafter"/>
</dbReference>
<dbReference type="PANTHER" id="PTHR34009">
    <property type="entry name" value="PROTEIN STAR"/>
    <property type="match status" value="1"/>
</dbReference>
<name>A0A6H1U1H6_9CYAN</name>
<evidence type="ECO:0000259" key="1">
    <source>
        <dbReference type="Pfam" id="PF05050"/>
    </source>
</evidence>
<dbReference type="InterPro" id="IPR053202">
    <property type="entry name" value="EGF_Rcpt_Signaling_Reg"/>
</dbReference>
<dbReference type="KEGG" id="oxy:HCG48_19515"/>
<dbReference type="RefSeq" id="WP_168570653.1">
    <property type="nucleotide sequence ID" value="NZ_CP051167.1"/>
</dbReference>
<dbReference type="Gene3D" id="3.40.50.150">
    <property type="entry name" value="Vaccinia Virus protein VP39"/>
    <property type="match status" value="1"/>
</dbReference>
<proteinExistence type="predicted"/>
<evidence type="ECO:0000313" key="3">
    <source>
        <dbReference type="Proteomes" id="UP000500857"/>
    </source>
</evidence>
<dbReference type="GO" id="GO:0005737">
    <property type="term" value="C:cytoplasm"/>
    <property type="evidence" value="ECO:0007669"/>
    <property type="project" value="GOC"/>
</dbReference>
<feature type="domain" description="Methyltransferase FkbM" evidence="1">
    <location>
        <begin position="40"/>
        <end position="191"/>
    </location>
</feature>
<gene>
    <name evidence="2" type="ORF">HCG48_19515</name>
</gene>
<keyword evidence="2" id="KW-0808">Transferase</keyword>
<dbReference type="Pfam" id="PF05050">
    <property type="entry name" value="Methyltransf_21"/>
    <property type="match status" value="1"/>
</dbReference>
<dbReference type="EMBL" id="CP051167">
    <property type="protein sequence ID" value="QIZ72505.1"/>
    <property type="molecule type" value="Genomic_DNA"/>
</dbReference>
<sequence length="221" mass="25748">MNKLLRKFQSITTKKSFALKQLDFKLDSYLKLRRGFFIEAGANDGISQSNTLYFEKYKNWKGLLIEAIPELAEKCRINRPRCIVENCALVPFDFNESYIEMNFCNLMSVVKGAMKSQEEELKHLKKGCEIQQVTSYNIKVPANTLTTILSKHSIQNIDFLSLDVEGFELSVLKGIDFEKYQPTWMLIEARYKDEIDAFLKPLYEPVAELSHHDVLYKKRKL</sequence>
<dbReference type="GO" id="GO:0032259">
    <property type="term" value="P:methylation"/>
    <property type="evidence" value="ECO:0007669"/>
    <property type="project" value="UniProtKB-KW"/>
</dbReference>
<dbReference type="PANTHER" id="PTHR34009:SF2">
    <property type="entry name" value="PROTEIN STAR"/>
    <property type="match status" value="1"/>
</dbReference>
<dbReference type="GO" id="GO:0016197">
    <property type="term" value="P:endosomal transport"/>
    <property type="evidence" value="ECO:0007669"/>
    <property type="project" value="TreeGrafter"/>
</dbReference>
<dbReference type="InterPro" id="IPR029063">
    <property type="entry name" value="SAM-dependent_MTases_sf"/>
</dbReference>
<dbReference type="GO" id="GO:0008168">
    <property type="term" value="F:methyltransferase activity"/>
    <property type="evidence" value="ECO:0007669"/>
    <property type="project" value="UniProtKB-KW"/>
</dbReference>
<reference evidence="2 3" key="1">
    <citation type="submission" date="2020-04" db="EMBL/GenBank/DDBJ databases">
        <authorList>
            <person name="Basu S."/>
            <person name="Maruthanayagam V."/>
            <person name="Chakraborty S."/>
            <person name="Pramanik A."/>
            <person name="Mukherjee J."/>
            <person name="Brink B."/>
        </authorList>
    </citation>
    <scope>NUCLEOTIDE SEQUENCE [LARGE SCALE GENOMIC DNA]</scope>
    <source>
        <strain evidence="2 3">AP17</strain>
    </source>
</reference>
<dbReference type="Proteomes" id="UP000500857">
    <property type="component" value="Chromosome"/>
</dbReference>